<gene>
    <name evidence="1" type="ORF">CSOL1703_00008159</name>
</gene>
<reference evidence="1 2" key="2">
    <citation type="submission" date="2021-10" db="EMBL/GenBank/DDBJ databases">
        <authorList>
            <person name="Piombo E."/>
        </authorList>
    </citation>
    <scope>NUCLEOTIDE SEQUENCE [LARGE SCALE GENOMIC DNA]</scope>
</reference>
<organism evidence="1 2">
    <name type="scientific">Clonostachys solani</name>
    <dbReference type="NCBI Taxonomy" id="160281"/>
    <lineage>
        <taxon>Eukaryota</taxon>
        <taxon>Fungi</taxon>
        <taxon>Dikarya</taxon>
        <taxon>Ascomycota</taxon>
        <taxon>Pezizomycotina</taxon>
        <taxon>Sordariomycetes</taxon>
        <taxon>Hypocreomycetidae</taxon>
        <taxon>Hypocreales</taxon>
        <taxon>Bionectriaceae</taxon>
        <taxon>Clonostachys</taxon>
    </lineage>
</organism>
<accession>A0A9P0ES89</accession>
<keyword evidence="2" id="KW-1185">Reference proteome</keyword>
<dbReference type="AlphaFoldDB" id="A0A9P0ES89"/>
<dbReference type="Proteomes" id="UP000775872">
    <property type="component" value="Unassembled WGS sequence"/>
</dbReference>
<reference evidence="2" key="1">
    <citation type="submission" date="2019-06" db="EMBL/GenBank/DDBJ databases">
        <authorList>
            <person name="Broberg M."/>
        </authorList>
    </citation>
    <scope>NUCLEOTIDE SEQUENCE [LARGE SCALE GENOMIC DNA]</scope>
</reference>
<proteinExistence type="predicted"/>
<evidence type="ECO:0000313" key="1">
    <source>
        <dbReference type="EMBL" id="CAH0059124.1"/>
    </source>
</evidence>
<comment type="caution">
    <text evidence="1">The sequence shown here is derived from an EMBL/GenBank/DDBJ whole genome shotgun (WGS) entry which is preliminary data.</text>
</comment>
<name>A0A9P0ES89_9HYPO</name>
<evidence type="ECO:0000313" key="2">
    <source>
        <dbReference type="Proteomes" id="UP000775872"/>
    </source>
</evidence>
<dbReference type="EMBL" id="CABFOC020000091">
    <property type="protein sequence ID" value="CAH0059124.1"/>
    <property type="molecule type" value="Genomic_DNA"/>
</dbReference>
<sequence length="104" mass="11154">MAIGVGDLDLTNYGTIPKYPSTDLSGKGKSESSGCGRVAINAPWLAGQCATMKSTSPIARTRSADTRHYVVDAAKPQDARFGRQKTWCPARLLALDPGRDSKRD</sequence>
<protein>
    <submittedName>
        <fullName evidence="1">Uncharacterized protein</fullName>
    </submittedName>
</protein>